<dbReference type="EMBL" id="UZAM01011531">
    <property type="protein sequence ID" value="VDP16789.1"/>
    <property type="molecule type" value="Genomic_DNA"/>
</dbReference>
<feature type="repeat" description="TNFR-Cys" evidence="1">
    <location>
        <begin position="8"/>
        <end position="44"/>
    </location>
</feature>
<reference evidence="4 5" key="2">
    <citation type="submission" date="2018-11" db="EMBL/GenBank/DDBJ databases">
        <authorList>
            <consortium name="Pathogen Informatics"/>
        </authorList>
    </citation>
    <scope>NUCLEOTIDE SEQUENCE [LARGE SCALE GENOMIC DNA]</scope>
</reference>
<dbReference type="PROSITE" id="PS00652">
    <property type="entry name" value="TNFR_NGFR_1"/>
    <property type="match status" value="2"/>
</dbReference>
<feature type="disulfide bond" evidence="1">
    <location>
        <begin position="150"/>
        <end position="168"/>
    </location>
</feature>
<dbReference type="PANTHER" id="PTHR46605:SF1">
    <property type="entry name" value="DEATH DOMAIN-CONTAINING MEMBRANE PROTEIN NRADD"/>
    <property type="match status" value="1"/>
</dbReference>
<dbReference type="Proteomes" id="UP000270296">
    <property type="component" value="Unassembled WGS sequence"/>
</dbReference>
<keyword evidence="1" id="KW-1015">Disulfide bond</keyword>
<evidence type="ECO:0000313" key="6">
    <source>
        <dbReference type="WBParaSite" id="SBAD_0000868101-mRNA-1"/>
    </source>
</evidence>
<feature type="domain" description="TNFR-Cys" evidence="3">
    <location>
        <begin position="128"/>
        <end position="168"/>
    </location>
</feature>
<feature type="transmembrane region" description="Helical" evidence="2">
    <location>
        <begin position="188"/>
        <end position="209"/>
    </location>
</feature>
<dbReference type="InterPro" id="IPR052302">
    <property type="entry name" value="Neurotrophin_rcpt-DD"/>
</dbReference>
<sequence length="367" mass="41173">MRSKLRHECPQDSAYDPETGTCCQKCEPGFGVALPCTKHNDTVCSPCTDGVTYSPVSSYEQVCRPCSQCPAKSFPVHKCNSTHNTKCECTQDFFYQSDKNMCTPCRRCRPGETMVRPCSSSVNTVCEACPPFTYTKSYNYRGPCLNCSRCKANQMLKHPCTKFQDIHCLDLEVFEDGNKDSEESGKSLIYVCCTLLGTLLLVLIIYAIVKNNQMKLCFRSCYYSSGKSFGCRRQLNSAPSGQMQKQPKVAKRLVNQSDFLLPMLVAHDSSLHTLLPSTLKDLKKSFSSGLEESNWEAFAKALVPTAAVKFCHQSGYGRLSGHGRITDPYPKLRPDTEFNNSMISKNTAMSEQIRKACRNRWLRMIVA</sequence>
<dbReference type="Gene3D" id="2.10.50.10">
    <property type="entry name" value="Tumor Necrosis Factor Receptor, subunit A, domain 2"/>
    <property type="match status" value="2"/>
</dbReference>
<keyword evidence="2" id="KW-0472">Membrane</keyword>
<feature type="disulfide bond" evidence="1">
    <location>
        <begin position="105"/>
        <end position="118"/>
    </location>
</feature>
<dbReference type="InterPro" id="IPR001368">
    <property type="entry name" value="TNFR/NGFR_Cys_rich_reg"/>
</dbReference>
<evidence type="ECO:0000256" key="2">
    <source>
        <dbReference type="SAM" id="Phobius"/>
    </source>
</evidence>
<dbReference type="GO" id="GO:0048406">
    <property type="term" value="F:nerve growth factor binding"/>
    <property type="evidence" value="ECO:0007669"/>
    <property type="project" value="TreeGrafter"/>
</dbReference>
<dbReference type="WBParaSite" id="SBAD_0000868101-mRNA-1">
    <property type="protein sequence ID" value="SBAD_0000868101-mRNA-1"/>
    <property type="gene ID" value="SBAD_0000868101"/>
</dbReference>
<feature type="disulfide bond" evidence="1">
    <location>
        <begin position="108"/>
        <end position="126"/>
    </location>
</feature>
<feature type="repeat" description="TNFR-Cys" evidence="1">
    <location>
        <begin position="88"/>
        <end position="126"/>
    </location>
</feature>
<reference evidence="6" key="1">
    <citation type="submission" date="2016-06" db="UniProtKB">
        <authorList>
            <consortium name="WormBaseParasite"/>
        </authorList>
    </citation>
    <scope>IDENTIFICATION</scope>
</reference>
<keyword evidence="2" id="KW-0812">Transmembrane</keyword>
<dbReference type="GO" id="GO:0015026">
    <property type="term" value="F:coreceptor activity"/>
    <property type="evidence" value="ECO:0007669"/>
    <property type="project" value="TreeGrafter"/>
</dbReference>
<dbReference type="GO" id="GO:0007266">
    <property type="term" value="P:Rho protein signal transduction"/>
    <property type="evidence" value="ECO:0007669"/>
    <property type="project" value="TreeGrafter"/>
</dbReference>
<evidence type="ECO:0000256" key="1">
    <source>
        <dbReference type="PROSITE-ProRule" id="PRU00206"/>
    </source>
</evidence>
<feature type="disulfide bond" evidence="1">
    <location>
        <begin position="23"/>
        <end position="36"/>
    </location>
</feature>
<dbReference type="GO" id="GO:0005886">
    <property type="term" value="C:plasma membrane"/>
    <property type="evidence" value="ECO:0007669"/>
    <property type="project" value="TreeGrafter"/>
</dbReference>
<proteinExistence type="predicted"/>
<evidence type="ECO:0000259" key="3">
    <source>
        <dbReference type="PROSITE" id="PS50050"/>
    </source>
</evidence>
<feature type="disulfide bond" evidence="1">
    <location>
        <begin position="69"/>
        <end position="87"/>
    </location>
</feature>
<feature type="domain" description="TNFR-Cys" evidence="3">
    <location>
        <begin position="8"/>
        <end position="44"/>
    </location>
</feature>
<evidence type="ECO:0000313" key="5">
    <source>
        <dbReference type="Proteomes" id="UP000270296"/>
    </source>
</evidence>
<dbReference type="Pfam" id="PF00020">
    <property type="entry name" value="TNFR_c6"/>
    <property type="match status" value="4"/>
</dbReference>
<dbReference type="OrthoDB" id="10048028at2759"/>
<dbReference type="PANTHER" id="PTHR46605">
    <property type="entry name" value="TUMOR NECROSIS FACTOR RECEPTOR"/>
    <property type="match status" value="1"/>
</dbReference>
<dbReference type="SMART" id="SM00208">
    <property type="entry name" value="TNFR"/>
    <property type="match status" value="4"/>
</dbReference>
<feature type="disulfide bond" evidence="1">
    <location>
        <begin position="147"/>
        <end position="160"/>
    </location>
</feature>
<dbReference type="PRINTS" id="PR01966">
    <property type="entry name" value="TNFACTORR16"/>
</dbReference>
<feature type="disulfide bond" evidence="1">
    <location>
        <begin position="66"/>
        <end position="79"/>
    </location>
</feature>
<dbReference type="PROSITE" id="PS50050">
    <property type="entry name" value="TNFR_NGFR_2"/>
    <property type="match status" value="4"/>
</dbReference>
<dbReference type="SUPFAM" id="SSF57586">
    <property type="entry name" value="TNF receptor-like"/>
    <property type="match status" value="2"/>
</dbReference>
<dbReference type="GO" id="GO:0009986">
    <property type="term" value="C:cell surface"/>
    <property type="evidence" value="ECO:0007669"/>
    <property type="project" value="TreeGrafter"/>
</dbReference>
<feature type="domain" description="TNFR-Cys" evidence="3">
    <location>
        <begin position="46"/>
        <end position="87"/>
    </location>
</feature>
<keyword evidence="5" id="KW-1185">Reference proteome</keyword>
<protein>
    <submittedName>
        <fullName evidence="6">TNFR-Cys domain-containing protein</fullName>
    </submittedName>
</protein>
<name>A0A183IXM4_9BILA</name>
<keyword evidence="2" id="KW-1133">Transmembrane helix</keyword>
<dbReference type="AlphaFoldDB" id="A0A183IXM4"/>
<accession>A0A183IXM4</accession>
<dbReference type="InterPro" id="IPR022325">
    <property type="entry name" value="TNFR_16"/>
</dbReference>
<feature type="repeat" description="TNFR-Cys" evidence="1">
    <location>
        <begin position="46"/>
        <end position="87"/>
    </location>
</feature>
<feature type="disulfide bond" evidence="1">
    <location>
        <begin position="26"/>
        <end position="44"/>
    </location>
</feature>
<comment type="caution">
    <text evidence="1">Lacks conserved residue(s) required for the propagation of feature annotation.</text>
</comment>
<feature type="repeat" description="TNFR-Cys" evidence="1">
    <location>
        <begin position="128"/>
        <end position="168"/>
    </location>
</feature>
<evidence type="ECO:0000313" key="4">
    <source>
        <dbReference type="EMBL" id="VDP16789.1"/>
    </source>
</evidence>
<gene>
    <name evidence="4" type="ORF">SBAD_LOCUS8375</name>
</gene>
<organism evidence="6">
    <name type="scientific">Soboliphyme baturini</name>
    <dbReference type="NCBI Taxonomy" id="241478"/>
    <lineage>
        <taxon>Eukaryota</taxon>
        <taxon>Metazoa</taxon>
        <taxon>Ecdysozoa</taxon>
        <taxon>Nematoda</taxon>
        <taxon>Enoplea</taxon>
        <taxon>Dorylaimia</taxon>
        <taxon>Dioctophymatida</taxon>
        <taxon>Dioctophymatoidea</taxon>
        <taxon>Soboliphymatidae</taxon>
        <taxon>Soboliphyme</taxon>
    </lineage>
</organism>
<dbReference type="GO" id="GO:0005035">
    <property type="term" value="F:death receptor activity"/>
    <property type="evidence" value="ECO:0007669"/>
    <property type="project" value="TreeGrafter"/>
</dbReference>
<feature type="disulfide bond" evidence="1">
    <location>
        <begin position="129"/>
        <end position="144"/>
    </location>
</feature>
<feature type="domain" description="TNFR-Cys" evidence="3">
    <location>
        <begin position="88"/>
        <end position="126"/>
    </location>
</feature>